<dbReference type="InterPro" id="IPR007484">
    <property type="entry name" value="Peptidase_M28"/>
</dbReference>
<keyword evidence="11" id="KW-1185">Reference proteome</keyword>
<dbReference type="SUPFAM" id="SSF53187">
    <property type="entry name" value="Zn-dependent exopeptidases"/>
    <property type="match status" value="1"/>
</dbReference>
<evidence type="ECO:0000256" key="5">
    <source>
        <dbReference type="ARBA" id="ARBA00022801"/>
    </source>
</evidence>
<feature type="domain" description="Peptidase M28" evidence="9">
    <location>
        <begin position="82"/>
        <end position="278"/>
    </location>
</feature>
<dbReference type="PANTHER" id="PTHR12147">
    <property type="entry name" value="METALLOPEPTIDASE M28 FAMILY MEMBER"/>
    <property type="match status" value="1"/>
</dbReference>
<dbReference type="InterPro" id="IPR045175">
    <property type="entry name" value="M28_fam"/>
</dbReference>
<keyword evidence="10" id="KW-0031">Aminopeptidase</keyword>
<dbReference type="GO" id="GO:0006508">
    <property type="term" value="P:proteolysis"/>
    <property type="evidence" value="ECO:0007669"/>
    <property type="project" value="UniProtKB-KW"/>
</dbReference>
<dbReference type="AlphaFoldDB" id="A0A5C3QZ51"/>
<dbReference type="Proteomes" id="UP000305067">
    <property type="component" value="Unassembled WGS sequence"/>
</dbReference>
<name>A0A5C3QZ51_9AGAR</name>
<evidence type="ECO:0000256" key="7">
    <source>
        <dbReference type="RuleBase" id="RU361240"/>
    </source>
</evidence>
<evidence type="ECO:0000313" key="10">
    <source>
        <dbReference type="EMBL" id="TFL07222.1"/>
    </source>
</evidence>
<keyword evidence="6 7" id="KW-0862">Zinc</keyword>
<dbReference type="PANTHER" id="PTHR12147:SF26">
    <property type="entry name" value="PEPTIDASE M28 DOMAIN-CONTAINING PROTEIN"/>
    <property type="match status" value="1"/>
</dbReference>
<dbReference type="GO" id="GO:0046872">
    <property type="term" value="F:metal ion binding"/>
    <property type="evidence" value="ECO:0007669"/>
    <property type="project" value="UniProtKB-KW"/>
</dbReference>
<evidence type="ECO:0000256" key="1">
    <source>
        <dbReference type="ARBA" id="ARBA00001947"/>
    </source>
</evidence>
<evidence type="ECO:0000256" key="6">
    <source>
        <dbReference type="ARBA" id="ARBA00022833"/>
    </source>
</evidence>
<evidence type="ECO:0000256" key="8">
    <source>
        <dbReference type="SAM" id="MobiDB-lite"/>
    </source>
</evidence>
<evidence type="ECO:0000313" key="11">
    <source>
        <dbReference type="Proteomes" id="UP000305067"/>
    </source>
</evidence>
<dbReference type="Gene3D" id="3.40.630.10">
    <property type="entry name" value="Zn peptidases"/>
    <property type="match status" value="1"/>
</dbReference>
<dbReference type="GO" id="GO:0008235">
    <property type="term" value="F:metalloexopeptidase activity"/>
    <property type="evidence" value="ECO:0007669"/>
    <property type="project" value="InterPro"/>
</dbReference>
<comment type="similarity">
    <text evidence="2">Belongs to the peptidase M28 family. M28B subfamily.</text>
</comment>
<dbReference type="OrthoDB" id="10013407at2759"/>
<evidence type="ECO:0000259" key="9">
    <source>
        <dbReference type="Pfam" id="PF04389"/>
    </source>
</evidence>
<dbReference type="STRING" id="1884261.A0A5C3QZ51"/>
<keyword evidence="3 7" id="KW-0645">Protease</keyword>
<evidence type="ECO:0000256" key="4">
    <source>
        <dbReference type="ARBA" id="ARBA00022723"/>
    </source>
</evidence>
<dbReference type="EMBL" id="ML178814">
    <property type="protein sequence ID" value="TFL07222.1"/>
    <property type="molecule type" value="Genomic_DNA"/>
</dbReference>
<sequence>MLAEVDPARIEALIAKLVSFGTRHTMSTQTSATRSIGAARDWITFEMRTFAATSGSGRITVTSPSYIQPPSGSITRNTNITNIVATLRGSSKPNRVYVVSGHYESRNSNGTDFTNDAPGANDDASGVAVSLELARIMATRRPSATILFVAVAGEEQGLLGSTHLANQLTSSGNSPRLDIQGMFTDEIVGSSTSATGFKGPFTVCLFAQGVSSNETASQQSTRLSIGGESDSPARELGSNDATGMNVSVVYRLDRFGRGGDHRPFLERGVPAARQAHPQFGDLLQFIDFAYVARVARMNAASLWSLANAPGTPNNVVIDSPQSNDSTLRWTLDPSTTVTYEIVWRATIAPFWSHLVTVGRISKDNAILGVRAVGTNGYRNPIAFHSPLSVVSSHSLRRKP</sequence>
<gene>
    <name evidence="10" type="ORF">BDV98DRAFT_609389</name>
</gene>
<dbReference type="EC" id="3.4.-.-" evidence="7"/>
<evidence type="ECO:0000256" key="3">
    <source>
        <dbReference type="ARBA" id="ARBA00022670"/>
    </source>
</evidence>
<dbReference type="Pfam" id="PF04389">
    <property type="entry name" value="Peptidase_M28"/>
    <property type="match status" value="1"/>
</dbReference>
<organism evidence="10 11">
    <name type="scientific">Pterulicium gracile</name>
    <dbReference type="NCBI Taxonomy" id="1884261"/>
    <lineage>
        <taxon>Eukaryota</taxon>
        <taxon>Fungi</taxon>
        <taxon>Dikarya</taxon>
        <taxon>Basidiomycota</taxon>
        <taxon>Agaricomycotina</taxon>
        <taxon>Agaricomycetes</taxon>
        <taxon>Agaricomycetidae</taxon>
        <taxon>Agaricales</taxon>
        <taxon>Pleurotineae</taxon>
        <taxon>Pterulaceae</taxon>
        <taxon>Pterulicium</taxon>
    </lineage>
</organism>
<dbReference type="GO" id="GO:0004177">
    <property type="term" value="F:aminopeptidase activity"/>
    <property type="evidence" value="ECO:0007669"/>
    <property type="project" value="UniProtKB-KW"/>
</dbReference>
<evidence type="ECO:0000256" key="2">
    <source>
        <dbReference type="ARBA" id="ARBA00005634"/>
    </source>
</evidence>
<reference evidence="10 11" key="1">
    <citation type="journal article" date="2019" name="Nat. Ecol. Evol.">
        <title>Megaphylogeny resolves global patterns of mushroom evolution.</title>
        <authorList>
            <person name="Varga T."/>
            <person name="Krizsan K."/>
            <person name="Foldi C."/>
            <person name="Dima B."/>
            <person name="Sanchez-Garcia M."/>
            <person name="Sanchez-Ramirez S."/>
            <person name="Szollosi G.J."/>
            <person name="Szarkandi J.G."/>
            <person name="Papp V."/>
            <person name="Albert L."/>
            <person name="Andreopoulos W."/>
            <person name="Angelini C."/>
            <person name="Antonin V."/>
            <person name="Barry K.W."/>
            <person name="Bougher N.L."/>
            <person name="Buchanan P."/>
            <person name="Buyck B."/>
            <person name="Bense V."/>
            <person name="Catcheside P."/>
            <person name="Chovatia M."/>
            <person name="Cooper J."/>
            <person name="Damon W."/>
            <person name="Desjardin D."/>
            <person name="Finy P."/>
            <person name="Geml J."/>
            <person name="Haridas S."/>
            <person name="Hughes K."/>
            <person name="Justo A."/>
            <person name="Karasinski D."/>
            <person name="Kautmanova I."/>
            <person name="Kiss B."/>
            <person name="Kocsube S."/>
            <person name="Kotiranta H."/>
            <person name="LaButti K.M."/>
            <person name="Lechner B.E."/>
            <person name="Liimatainen K."/>
            <person name="Lipzen A."/>
            <person name="Lukacs Z."/>
            <person name="Mihaltcheva S."/>
            <person name="Morgado L.N."/>
            <person name="Niskanen T."/>
            <person name="Noordeloos M.E."/>
            <person name="Ohm R.A."/>
            <person name="Ortiz-Santana B."/>
            <person name="Ovrebo C."/>
            <person name="Racz N."/>
            <person name="Riley R."/>
            <person name="Savchenko A."/>
            <person name="Shiryaev A."/>
            <person name="Soop K."/>
            <person name="Spirin V."/>
            <person name="Szebenyi C."/>
            <person name="Tomsovsky M."/>
            <person name="Tulloss R.E."/>
            <person name="Uehling J."/>
            <person name="Grigoriev I.V."/>
            <person name="Vagvolgyi C."/>
            <person name="Papp T."/>
            <person name="Martin F.M."/>
            <person name="Miettinen O."/>
            <person name="Hibbett D.S."/>
            <person name="Nagy L.G."/>
        </authorList>
    </citation>
    <scope>NUCLEOTIDE SEQUENCE [LARGE SCALE GENOMIC DNA]</scope>
    <source>
        <strain evidence="10 11">CBS 309.79</strain>
    </source>
</reference>
<proteinExistence type="inferred from homology"/>
<keyword evidence="5 7" id="KW-0378">Hydrolase</keyword>
<feature type="region of interest" description="Disordered" evidence="8">
    <location>
        <begin position="217"/>
        <end position="240"/>
    </location>
</feature>
<keyword evidence="4 7" id="KW-0479">Metal-binding</keyword>
<comment type="cofactor">
    <cofactor evidence="1">
        <name>Zn(2+)</name>
        <dbReference type="ChEBI" id="CHEBI:29105"/>
    </cofactor>
</comment>
<protein>
    <recommendedName>
        <fullName evidence="7">Peptide hydrolase</fullName>
        <ecNumber evidence="7">3.4.-.-</ecNumber>
    </recommendedName>
</protein>
<accession>A0A5C3QZ51</accession>